<dbReference type="PANTHER" id="PTHR45721:SF11">
    <property type="entry name" value="LAMIN DM0-RELATED"/>
    <property type="match status" value="1"/>
</dbReference>
<keyword evidence="2" id="KW-0175">Coiled coil</keyword>
<proteinExistence type="predicted"/>
<dbReference type="EMBL" id="JAUZQC010000025">
    <property type="protein sequence ID" value="KAK5848108.1"/>
    <property type="molecule type" value="Genomic_DNA"/>
</dbReference>
<feature type="compositionally biased region" description="Basic and acidic residues" evidence="4">
    <location>
        <begin position="43"/>
        <end position="58"/>
    </location>
</feature>
<dbReference type="InterPro" id="IPR036415">
    <property type="entry name" value="Lamin_tail_dom_sf"/>
</dbReference>
<keyword evidence="3" id="KW-0539">Nucleus</keyword>
<sequence>MFVIAVVLFVWKWRQNINETKRNRLDQVDEGEGGQLMTSETAPVKDLERQEEKSKQGGEAEGEEEQKKEKQRREEEQKKEKQRREEELKKERTKIKEVHLLLMKEVEQKQTELWKKEKELKEAQRQLETQRTENRQLRTELQEEKTRREGAEREVEDTDPQSDSSEFHLASESQAGGPGEPLHTPHTQTSDSGFDIEVDQHGKYFRLRNTSAQDKQLGLWELYLQVNTKQPIKFTFKQSFILQAGESVRMCARGYGSNYSNTDLKWNHLKPWSSGDRLQFSLYSNTREIQHELCVTIP</sequence>
<feature type="compositionally biased region" description="Basic and acidic residues" evidence="4">
    <location>
        <begin position="125"/>
        <end position="153"/>
    </location>
</feature>
<dbReference type="GO" id="GO:0005634">
    <property type="term" value="C:nucleus"/>
    <property type="evidence" value="ECO:0007669"/>
    <property type="project" value="UniProtKB-SubCell"/>
</dbReference>
<organism evidence="6 7">
    <name type="scientific">Eleginops maclovinus</name>
    <name type="common">Patagonian blennie</name>
    <name type="synonym">Eleginus maclovinus</name>
    <dbReference type="NCBI Taxonomy" id="56733"/>
    <lineage>
        <taxon>Eukaryota</taxon>
        <taxon>Metazoa</taxon>
        <taxon>Chordata</taxon>
        <taxon>Craniata</taxon>
        <taxon>Vertebrata</taxon>
        <taxon>Euteleostomi</taxon>
        <taxon>Actinopterygii</taxon>
        <taxon>Neopterygii</taxon>
        <taxon>Teleostei</taxon>
        <taxon>Neoteleostei</taxon>
        <taxon>Acanthomorphata</taxon>
        <taxon>Eupercaria</taxon>
        <taxon>Perciformes</taxon>
        <taxon>Notothenioidei</taxon>
        <taxon>Eleginopidae</taxon>
        <taxon>Eleginops</taxon>
    </lineage>
</organism>
<evidence type="ECO:0000256" key="3">
    <source>
        <dbReference type="ARBA" id="ARBA00023242"/>
    </source>
</evidence>
<evidence type="ECO:0000313" key="6">
    <source>
        <dbReference type="EMBL" id="KAK5848108.1"/>
    </source>
</evidence>
<evidence type="ECO:0000259" key="5">
    <source>
        <dbReference type="PROSITE" id="PS51841"/>
    </source>
</evidence>
<comment type="caution">
    <text evidence="6">The sequence shown here is derived from an EMBL/GenBank/DDBJ whole genome shotgun (WGS) entry which is preliminary data.</text>
</comment>
<protein>
    <recommendedName>
        <fullName evidence="5">LTD domain-containing protein</fullName>
    </recommendedName>
</protein>
<dbReference type="PANTHER" id="PTHR45721">
    <property type="entry name" value="LAMIN DM0-RELATED"/>
    <property type="match status" value="1"/>
</dbReference>
<feature type="compositionally biased region" description="Basic and acidic residues" evidence="4">
    <location>
        <begin position="65"/>
        <end position="94"/>
    </location>
</feature>
<reference evidence="6 7" key="2">
    <citation type="journal article" date="2023" name="Mol. Biol. Evol.">
        <title>Genomics of Secondarily Temperate Adaptation in the Only Non-Antarctic Icefish.</title>
        <authorList>
            <person name="Rivera-Colon A.G."/>
            <person name="Rayamajhi N."/>
            <person name="Minhas B.F."/>
            <person name="Madrigal G."/>
            <person name="Bilyk K.T."/>
            <person name="Yoon V."/>
            <person name="Hune M."/>
            <person name="Gregory S."/>
            <person name="Cheng C.H.C."/>
            <person name="Catchen J.M."/>
        </authorList>
    </citation>
    <scope>NUCLEOTIDE SEQUENCE [LARGE SCALE GENOMIC DNA]</scope>
    <source>
        <strain evidence="6">JMC-PN-2008</strain>
    </source>
</reference>
<dbReference type="SUPFAM" id="SSF74853">
    <property type="entry name" value="Lamin A/C globular tail domain"/>
    <property type="match status" value="1"/>
</dbReference>
<gene>
    <name evidence="6" type="ORF">PBY51_005754</name>
</gene>
<reference evidence="6 7" key="1">
    <citation type="journal article" date="2023" name="Genes (Basel)">
        <title>Chromosome-Level Genome Assembly and Circadian Gene Repertoire of the Patagonia Blennie Eleginops maclovinus-The Closest Ancestral Proxy of Antarctic Cryonotothenioids.</title>
        <authorList>
            <person name="Cheng C.C."/>
            <person name="Rivera-Colon A.G."/>
            <person name="Minhas B.F."/>
            <person name="Wilson L."/>
            <person name="Rayamajhi N."/>
            <person name="Vargas-Chacoff L."/>
            <person name="Catchen J.M."/>
        </authorList>
    </citation>
    <scope>NUCLEOTIDE SEQUENCE [LARGE SCALE GENOMIC DNA]</scope>
    <source>
        <strain evidence="6">JMC-PN-2008</strain>
    </source>
</reference>
<accession>A0AAN8AAJ7</accession>
<dbReference type="AlphaFoldDB" id="A0AAN8AAJ7"/>
<feature type="region of interest" description="Disordered" evidence="4">
    <location>
        <begin position="125"/>
        <end position="194"/>
    </location>
</feature>
<feature type="region of interest" description="Disordered" evidence="4">
    <location>
        <begin position="25"/>
        <end position="94"/>
    </location>
</feature>
<feature type="domain" description="LTD" evidence="5">
    <location>
        <begin position="183"/>
        <end position="298"/>
    </location>
</feature>
<name>A0AAN8AAJ7_ELEMC</name>
<dbReference type="Gene3D" id="2.60.40.1260">
    <property type="entry name" value="Lamin Tail domain"/>
    <property type="match status" value="1"/>
</dbReference>
<dbReference type="InterPro" id="IPR001322">
    <property type="entry name" value="Lamin_tail_dom"/>
</dbReference>
<comment type="subcellular location">
    <subcellularLocation>
        <location evidence="1">Nucleus</location>
    </subcellularLocation>
</comment>
<evidence type="ECO:0000256" key="1">
    <source>
        <dbReference type="ARBA" id="ARBA00004123"/>
    </source>
</evidence>
<keyword evidence="7" id="KW-1185">Reference proteome</keyword>
<evidence type="ECO:0000256" key="2">
    <source>
        <dbReference type="ARBA" id="ARBA00023054"/>
    </source>
</evidence>
<dbReference type="PROSITE" id="PS51841">
    <property type="entry name" value="LTD"/>
    <property type="match status" value="1"/>
</dbReference>
<evidence type="ECO:0000313" key="7">
    <source>
        <dbReference type="Proteomes" id="UP001346869"/>
    </source>
</evidence>
<dbReference type="Proteomes" id="UP001346869">
    <property type="component" value="Unassembled WGS sequence"/>
</dbReference>
<evidence type="ECO:0000256" key="4">
    <source>
        <dbReference type="SAM" id="MobiDB-lite"/>
    </source>
</evidence>